<reference evidence="4 5" key="1">
    <citation type="journal article" date="2015" name="Genome Announc.">
        <title>Complete Genome Sequence of Steroid-Transforming Nocardioides simplex VKM Ac-2033D.</title>
        <authorList>
            <person name="Shtratnikova V.Y."/>
            <person name="Schelkunov M.I."/>
            <person name="Pekov Y.A."/>
            <person name="Fokina V.V."/>
            <person name="Logacheva M.D."/>
            <person name="Sokolov S.L."/>
            <person name="Bragin E.Y."/>
            <person name="Ashapkin V.V."/>
            <person name="Donova M.V."/>
        </authorList>
    </citation>
    <scope>NUCLEOTIDE SEQUENCE [LARGE SCALE GENOMIC DNA]</scope>
    <source>
        <strain evidence="4 5">VKM Ac-2033D</strain>
    </source>
</reference>
<dbReference type="Proteomes" id="UP000030300">
    <property type="component" value="Chromosome"/>
</dbReference>
<keyword evidence="5" id="KW-1185">Reference proteome</keyword>
<dbReference type="PANTHER" id="PTHR11516:SF41">
    <property type="entry name" value="3-METHYL-2-OXOBUTANOATE DEHYDROGENASE SUBUNIT ALPHA"/>
    <property type="match status" value="1"/>
</dbReference>
<organism evidence="4 5">
    <name type="scientific">Nocardioides simplex</name>
    <name type="common">Arthrobacter simplex</name>
    <dbReference type="NCBI Taxonomy" id="2045"/>
    <lineage>
        <taxon>Bacteria</taxon>
        <taxon>Bacillati</taxon>
        <taxon>Actinomycetota</taxon>
        <taxon>Actinomycetes</taxon>
        <taxon>Propionibacteriales</taxon>
        <taxon>Nocardioidaceae</taxon>
        <taxon>Pimelobacter</taxon>
    </lineage>
</organism>
<evidence type="ECO:0000256" key="3">
    <source>
        <dbReference type="ARBA" id="ARBA00023052"/>
    </source>
</evidence>
<dbReference type="STRING" id="2045.KR76_17255"/>
<evidence type="ECO:0000313" key="5">
    <source>
        <dbReference type="Proteomes" id="UP000030300"/>
    </source>
</evidence>
<dbReference type="KEGG" id="psim:KR76_17255"/>
<dbReference type="EC" id="1.2.4.-" evidence="4"/>
<evidence type="ECO:0000256" key="1">
    <source>
        <dbReference type="ARBA" id="ARBA00001964"/>
    </source>
</evidence>
<dbReference type="CDD" id="cd02000">
    <property type="entry name" value="TPP_E1_PDC_ADC_BCADC"/>
    <property type="match status" value="1"/>
</dbReference>
<evidence type="ECO:0000313" key="4">
    <source>
        <dbReference type="EMBL" id="AJR18541.1"/>
    </source>
</evidence>
<dbReference type="Pfam" id="PF00676">
    <property type="entry name" value="E1_dh"/>
    <property type="match status" value="1"/>
</dbReference>
<keyword evidence="2 4" id="KW-0560">Oxidoreductase</keyword>
<name>A0A0C5XHC3_NOCSI</name>
<gene>
    <name evidence="4" type="ORF">KR76_17255</name>
</gene>
<dbReference type="SUPFAM" id="SSF52518">
    <property type="entry name" value="Thiamin diphosphate-binding fold (THDP-binding)"/>
    <property type="match status" value="1"/>
</dbReference>
<dbReference type="GO" id="GO:0006086">
    <property type="term" value="P:pyruvate decarboxylation to acetyl-CoA"/>
    <property type="evidence" value="ECO:0007669"/>
    <property type="project" value="TreeGrafter"/>
</dbReference>
<evidence type="ECO:0000256" key="2">
    <source>
        <dbReference type="ARBA" id="ARBA00023002"/>
    </source>
</evidence>
<proteinExistence type="predicted"/>
<dbReference type="GeneID" id="96610563"/>
<dbReference type="InterPro" id="IPR050642">
    <property type="entry name" value="PDH_E1_Alpha_Subunit"/>
</dbReference>
<dbReference type="InterPro" id="IPR001017">
    <property type="entry name" value="DH_E1"/>
</dbReference>
<dbReference type="EMBL" id="CP009896">
    <property type="protein sequence ID" value="AJR18541.1"/>
    <property type="molecule type" value="Genomic_DNA"/>
</dbReference>
<dbReference type="PANTHER" id="PTHR11516">
    <property type="entry name" value="PYRUVATE DEHYDROGENASE E1 COMPONENT, ALPHA SUBUNIT BACTERIAL AND ORGANELLAR"/>
    <property type="match status" value="1"/>
</dbReference>
<keyword evidence="3" id="KW-0786">Thiamine pyrophosphate</keyword>
<dbReference type="Gene3D" id="3.40.50.970">
    <property type="match status" value="1"/>
</dbReference>
<protein>
    <submittedName>
        <fullName evidence="4">Acetoin dehydrogenase E1 component alpha-subunit</fullName>
        <ecNumber evidence="4">1.2.4.-</ecNumber>
    </submittedName>
</protein>
<sequence>MTTTTTTITETGLWQAMVEARAFDQAMCRHNGHWHEARGEEAVFVGAFAELGPDDVVAPHFRGACAVALQRGSSPATLAAGVFGTDASSSGGHWRGDICPAPGPRSVGMFSGSLGTSVAYATGAALHLSRTSPGAVAVCGFGDGTANSGIVAESLNLAAMLGLPVVYVCQDNQYATSLPSAVALAGERVSDRARALGIPATDVDGNDVLAVRDAIGEAVARARAGAGPSFVHALTYRMGGHYMNDPETYRSPEEVAAWAERDPIARLQDQLVARGELTADDATAQVRAADERMEAIVAAAKGASDAALVRATSPYAEDLRSAS</sequence>
<dbReference type="AlphaFoldDB" id="A0A0C5XHC3"/>
<dbReference type="InterPro" id="IPR029061">
    <property type="entry name" value="THDP-binding"/>
</dbReference>
<comment type="cofactor">
    <cofactor evidence="1">
        <name>thiamine diphosphate</name>
        <dbReference type="ChEBI" id="CHEBI:58937"/>
    </cofactor>
</comment>
<dbReference type="GO" id="GO:0004739">
    <property type="term" value="F:pyruvate dehydrogenase (acetyl-transferring) activity"/>
    <property type="evidence" value="ECO:0007669"/>
    <property type="project" value="TreeGrafter"/>
</dbReference>
<accession>A0A0C5XHC3</accession>
<dbReference type="OrthoDB" id="9766715at2"/>
<dbReference type="RefSeq" id="WP_052138803.1">
    <property type="nucleotide sequence ID" value="NZ_BJMC01000028.1"/>
</dbReference>
<dbReference type="HOGENOM" id="CLU_029393_5_0_11"/>
<dbReference type="GO" id="GO:0000287">
    <property type="term" value="F:magnesium ion binding"/>
    <property type="evidence" value="ECO:0007669"/>
    <property type="project" value="UniProtKB-ARBA"/>
</dbReference>